<dbReference type="PANTHER" id="PTHR31025">
    <property type="entry name" value="SI:CH211-196P9.1-RELATED"/>
    <property type="match status" value="1"/>
</dbReference>
<accession>A0A4U5VDZ9</accession>
<evidence type="ECO:0000256" key="1">
    <source>
        <dbReference type="SAM" id="MobiDB-lite"/>
    </source>
</evidence>
<evidence type="ECO:0000313" key="3">
    <source>
        <dbReference type="Proteomes" id="UP000298787"/>
    </source>
</evidence>
<name>A0A4U5VDZ9_COLLU</name>
<dbReference type="AlphaFoldDB" id="A0A4U5VDZ9"/>
<feature type="region of interest" description="Disordered" evidence="1">
    <location>
        <begin position="171"/>
        <end position="196"/>
    </location>
</feature>
<sequence length="526" mass="60347">MLTFFTKTEIFKGKLTALTDINELPQKSIVHITFSEDSSSISSTVVLSDVSSPERLSRWPPGPFPIPTFSFDVELMLRNGNVEYEKNNTLLNITRDMKHNILDNLASTIYGFKAYPNDMEIAMAAKVLVAKHPCLTEAGSETWWNGWKNSIRFKMGNYRNKMRRAGCREVAVNAGKRSKSHPERESSHSNIKRPKRAEVNFLPNFPEGKNESHLEKLRQMIVDECQKTEKDLSFIRKLMEATFPLRRQTVVVSCPPVNEIMDLWPALKMESEESHDVHSRRTTALQALPLCLHDVAELFRTCTCKGETTPERPCVTATAVQAVCISHLFDLRAYNQQPSEEEEKRRKEERDRVGDLTVTWRMTDPKEHYEQQEQSVDEHTPPFFSAKVEYLLNLVCSVRECTENTLIVKVQYACMRKLYLCIAQASTIATGLHLECVEGGVVQTDARSYHSKTSKGQIFRRNRRQLLDTQDNKQAPDVQQLEISEKDLITGQQEPRVRQYHSGPGWEPCLRTRDDCAIKPRQVLDL</sequence>
<keyword evidence="3" id="KW-1185">Reference proteome</keyword>
<organism evidence="2 3">
    <name type="scientific">Collichthys lucidus</name>
    <name type="common">Big head croaker</name>
    <name type="synonym">Sciaena lucida</name>
    <dbReference type="NCBI Taxonomy" id="240159"/>
    <lineage>
        <taxon>Eukaryota</taxon>
        <taxon>Metazoa</taxon>
        <taxon>Chordata</taxon>
        <taxon>Craniata</taxon>
        <taxon>Vertebrata</taxon>
        <taxon>Euteleostomi</taxon>
        <taxon>Actinopterygii</taxon>
        <taxon>Neopterygii</taxon>
        <taxon>Teleostei</taxon>
        <taxon>Neoteleostei</taxon>
        <taxon>Acanthomorphata</taxon>
        <taxon>Eupercaria</taxon>
        <taxon>Sciaenidae</taxon>
        <taxon>Collichthys</taxon>
    </lineage>
</organism>
<proteinExistence type="predicted"/>
<protein>
    <recommendedName>
        <fullName evidence="4">Sterile alpha motif domain-containing protein 3</fullName>
    </recommendedName>
</protein>
<gene>
    <name evidence="2" type="ORF">D9C73_020333</name>
</gene>
<reference evidence="2 3" key="1">
    <citation type="submission" date="2019-01" db="EMBL/GenBank/DDBJ databases">
        <title>Genome Assembly of Collichthys lucidus.</title>
        <authorList>
            <person name="Cai M."/>
            <person name="Xiao S."/>
        </authorList>
    </citation>
    <scope>NUCLEOTIDE SEQUENCE [LARGE SCALE GENOMIC DNA]</scope>
    <source>
        <strain evidence="2">JT15FE1705JMU</strain>
        <tissue evidence="2">Muscle</tissue>
    </source>
</reference>
<dbReference type="PANTHER" id="PTHR31025:SF19">
    <property type="entry name" value="SI:CH73-42K18.1-RELATED"/>
    <property type="match status" value="1"/>
</dbReference>
<evidence type="ECO:0000313" key="2">
    <source>
        <dbReference type="EMBL" id="TKS86216.1"/>
    </source>
</evidence>
<evidence type="ECO:0008006" key="4">
    <source>
        <dbReference type="Google" id="ProtNLM"/>
    </source>
</evidence>
<dbReference type="EMBL" id="CM014095">
    <property type="protein sequence ID" value="TKS86216.1"/>
    <property type="molecule type" value="Genomic_DNA"/>
</dbReference>
<dbReference type="Proteomes" id="UP000298787">
    <property type="component" value="Chromosome 18"/>
</dbReference>
<dbReference type="STRING" id="240159.A0A4U5VDZ9"/>